<name>A0ABU8VCM8_9BURK</name>
<gene>
    <name evidence="1" type="ORF">WKW77_10105</name>
</gene>
<dbReference type="InterPro" id="IPR036287">
    <property type="entry name" value="Rv1873-like_sf"/>
</dbReference>
<dbReference type="PIRSF" id="PIRSF008546">
    <property type="entry name" value="UCP008546"/>
    <property type="match status" value="1"/>
</dbReference>
<evidence type="ECO:0000313" key="2">
    <source>
        <dbReference type="Proteomes" id="UP001365846"/>
    </source>
</evidence>
<comment type="caution">
    <text evidence="1">The sequence shown here is derived from an EMBL/GenBank/DDBJ whole genome shotgun (WGS) entry which is preliminary data.</text>
</comment>
<keyword evidence="2" id="KW-1185">Reference proteome</keyword>
<organism evidence="1 2">
    <name type="scientific">Variovorax ureilyticus</name>
    <dbReference type="NCBI Taxonomy" id="1836198"/>
    <lineage>
        <taxon>Bacteria</taxon>
        <taxon>Pseudomonadati</taxon>
        <taxon>Pseudomonadota</taxon>
        <taxon>Betaproteobacteria</taxon>
        <taxon>Burkholderiales</taxon>
        <taxon>Comamonadaceae</taxon>
        <taxon>Variovorax</taxon>
    </lineage>
</organism>
<proteinExistence type="predicted"/>
<evidence type="ECO:0000313" key="1">
    <source>
        <dbReference type="EMBL" id="MEJ8811418.1"/>
    </source>
</evidence>
<sequence length="145" mass="16306">MNDPFDLQRFVDAQADVIDTAMDELRAGKKRSHWMWFVFPQLAGLGRSMMAQRYAIASLEESRAYLEHAVLGKRLRQCSEIVLALEDRSVGEIFGAPDDQKFWSSMTLFSITADSSTTVFRSCLQKYFGGSSDRGTLLLLQGTVP</sequence>
<dbReference type="Gene3D" id="1.25.40.380">
    <property type="entry name" value="Protein of unknown function DUF1810"/>
    <property type="match status" value="1"/>
</dbReference>
<reference evidence="1 2" key="1">
    <citation type="submission" date="2024-03" db="EMBL/GenBank/DDBJ databases">
        <title>Novel species of the genus Variovorax.</title>
        <authorList>
            <person name="Liu Q."/>
            <person name="Xin Y.-H."/>
        </authorList>
    </citation>
    <scope>NUCLEOTIDE SEQUENCE [LARGE SCALE GENOMIC DNA]</scope>
    <source>
        <strain evidence="1 2">KACC 18899</strain>
    </source>
</reference>
<dbReference type="Proteomes" id="UP001365846">
    <property type="component" value="Unassembled WGS sequence"/>
</dbReference>
<dbReference type="EMBL" id="JBBKZU010000003">
    <property type="protein sequence ID" value="MEJ8811418.1"/>
    <property type="molecule type" value="Genomic_DNA"/>
</dbReference>
<protein>
    <submittedName>
        <fullName evidence="1">DUF1810 domain-containing protein</fullName>
    </submittedName>
</protein>
<dbReference type="Pfam" id="PF08837">
    <property type="entry name" value="DUF1810"/>
    <property type="match status" value="1"/>
</dbReference>
<dbReference type="RefSeq" id="WP_340356702.1">
    <property type="nucleotide sequence ID" value="NZ_JBBKZU010000003.1"/>
</dbReference>
<dbReference type="InterPro" id="IPR014937">
    <property type="entry name" value="DUF1810"/>
</dbReference>
<accession>A0ABU8VCM8</accession>
<dbReference type="SUPFAM" id="SSF140736">
    <property type="entry name" value="Rv1873-like"/>
    <property type="match status" value="1"/>
</dbReference>